<dbReference type="PANTHER" id="PTHR35333">
    <property type="entry name" value="BETA-LACTAMASE"/>
    <property type="match status" value="1"/>
</dbReference>
<reference evidence="3 4" key="1">
    <citation type="submission" date="2018-08" db="EMBL/GenBank/DDBJ databases">
        <title>Murine metabolic-syndrome-specific gut microbial biobank.</title>
        <authorList>
            <person name="Liu C."/>
        </authorList>
    </citation>
    <scope>NUCLEOTIDE SEQUENCE [LARGE SCALE GENOMIC DNA]</scope>
    <source>
        <strain evidence="3 4">28</strain>
    </source>
</reference>
<protein>
    <submittedName>
        <fullName evidence="3">Serine hydrolase</fullName>
    </submittedName>
</protein>
<dbReference type="Gene3D" id="3.40.710.10">
    <property type="entry name" value="DD-peptidase/beta-lactamase superfamily"/>
    <property type="match status" value="1"/>
</dbReference>
<accession>A0A845QLQ1</accession>
<dbReference type="GO" id="GO:0008800">
    <property type="term" value="F:beta-lactamase activity"/>
    <property type="evidence" value="ECO:0007669"/>
    <property type="project" value="InterPro"/>
</dbReference>
<dbReference type="PANTHER" id="PTHR35333:SF3">
    <property type="entry name" value="BETA-LACTAMASE-TYPE TRANSPEPTIDASE FOLD CONTAINING PROTEIN"/>
    <property type="match status" value="1"/>
</dbReference>
<dbReference type="AlphaFoldDB" id="A0A845QLQ1"/>
<dbReference type="Proteomes" id="UP000446866">
    <property type="component" value="Unassembled WGS sequence"/>
</dbReference>
<feature type="region of interest" description="Disordered" evidence="1">
    <location>
        <begin position="1"/>
        <end position="23"/>
    </location>
</feature>
<name>A0A845QLQ1_9FIRM</name>
<gene>
    <name evidence="3" type="ORF">D0435_08185</name>
</gene>
<dbReference type="Pfam" id="PF13354">
    <property type="entry name" value="Beta-lactamase2"/>
    <property type="match status" value="1"/>
</dbReference>
<dbReference type="InterPro" id="IPR012338">
    <property type="entry name" value="Beta-lactam/transpept-like"/>
</dbReference>
<dbReference type="InterPro" id="IPR000871">
    <property type="entry name" value="Beta-lactam_class-A"/>
</dbReference>
<sequence>MQRHSPCLRKRRADSERRHTHRRKSWRYLEKRRNPIMKEQILNELSQMEGKVGFYYHNLVTGETYGYREKEPFLPASVIKFPLMAAILLLRSRGEADFREEILIHQDQKVPGCGAVQHITGEVTLDMETLGKLMITISDNTATNALLRHYTVPKIREAFLELGLIGTQFNRELWDLEREARGINNYFVPEEIGILLEKIYHKTLVNEESSIWLDDIMRQQQINHKMGGHLIMDYPMAHKTGDEEDKAHDVGIVYAKQPFVVCFASNEVDVPMYEDFIRRTTKALVEQAELADNAETK</sequence>
<evidence type="ECO:0000256" key="1">
    <source>
        <dbReference type="SAM" id="MobiDB-lite"/>
    </source>
</evidence>
<evidence type="ECO:0000259" key="2">
    <source>
        <dbReference type="Pfam" id="PF13354"/>
    </source>
</evidence>
<comment type="caution">
    <text evidence="3">The sequence shown here is derived from an EMBL/GenBank/DDBJ whole genome shotgun (WGS) entry which is preliminary data.</text>
</comment>
<evidence type="ECO:0000313" key="3">
    <source>
        <dbReference type="EMBL" id="NBH61627.1"/>
    </source>
</evidence>
<organism evidence="3 4">
    <name type="scientific">Anaerotruncus colihominis</name>
    <dbReference type="NCBI Taxonomy" id="169435"/>
    <lineage>
        <taxon>Bacteria</taxon>
        <taxon>Bacillati</taxon>
        <taxon>Bacillota</taxon>
        <taxon>Clostridia</taxon>
        <taxon>Eubacteriales</taxon>
        <taxon>Oscillospiraceae</taxon>
        <taxon>Anaerotruncus</taxon>
    </lineage>
</organism>
<dbReference type="SUPFAM" id="SSF56601">
    <property type="entry name" value="beta-lactamase/transpeptidase-like"/>
    <property type="match status" value="1"/>
</dbReference>
<keyword evidence="3" id="KW-0378">Hydrolase</keyword>
<evidence type="ECO:0000313" key="4">
    <source>
        <dbReference type="Proteomes" id="UP000446866"/>
    </source>
</evidence>
<proteinExistence type="predicted"/>
<dbReference type="GO" id="GO:0030655">
    <property type="term" value="P:beta-lactam antibiotic catabolic process"/>
    <property type="evidence" value="ECO:0007669"/>
    <property type="project" value="InterPro"/>
</dbReference>
<feature type="domain" description="Beta-lactamase class A catalytic" evidence="2">
    <location>
        <begin position="53"/>
        <end position="262"/>
    </location>
</feature>
<dbReference type="EMBL" id="QXWK01000013">
    <property type="protein sequence ID" value="NBH61627.1"/>
    <property type="molecule type" value="Genomic_DNA"/>
</dbReference>
<dbReference type="GO" id="GO:0046677">
    <property type="term" value="P:response to antibiotic"/>
    <property type="evidence" value="ECO:0007669"/>
    <property type="project" value="InterPro"/>
</dbReference>
<dbReference type="InterPro" id="IPR045155">
    <property type="entry name" value="Beta-lactam_cat"/>
</dbReference>
<keyword evidence="4" id="KW-1185">Reference proteome</keyword>